<dbReference type="Gene3D" id="1.10.357.10">
    <property type="entry name" value="Tetracycline Repressor, domain 2"/>
    <property type="match status" value="1"/>
</dbReference>
<feature type="region of interest" description="Disordered" evidence="5">
    <location>
        <begin position="1"/>
        <end position="49"/>
    </location>
</feature>
<dbReference type="SUPFAM" id="SSF46689">
    <property type="entry name" value="Homeodomain-like"/>
    <property type="match status" value="1"/>
</dbReference>
<reference evidence="7 8" key="1">
    <citation type="submission" date="2017-07" db="EMBL/GenBank/DDBJ databases">
        <title>Whole genome sequence of Azospirillum brasilense 2A1, a potential biofertilizer strain.</title>
        <authorList>
            <person name="Fontana C.A."/>
            <person name="Toffoli L.M."/>
            <person name="Salazar S.M."/>
            <person name="Puglisi E."/>
            <person name="Pedraza R."/>
            <person name="Bassi D."/>
            <person name="Cocconcelli P.S."/>
        </authorList>
    </citation>
    <scope>NUCLEOTIDE SEQUENCE [LARGE SCALE GENOMIC DNA]</scope>
    <source>
        <strain evidence="7 8">2A1</strain>
        <plasmid evidence="7">unnamed</plasmid>
    </source>
</reference>
<dbReference type="FunFam" id="1.10.10.60:FF:000141">
    <property type="entry name" value="TetR family transcriptional regulator"/>
    <property type="match status" value="1"/>
</dbReference>
<organism evidence="7 8">
    <name type="scientific">Azospirillum brasilense</name>
    <dbReference type="NCBI Taxonomy" id="192"/>
    <lineage>
        <taxon>Bacteria</taxon>
        <taxon>Pseudomonadati</taxon>
        <taxon>Pseudomonadota</taxon>
        <taxon>Alphaproteobacteria</taxon>
        <taxon>Rhodospirillales</taxon>
        <taxon>Azospirillaceae</taxon>
        <taxon>Azospirillum</taxon>
    </lineage>
</organism>
<gene>
    <name evidence="7" type="ORF">CHT98_13895</name>
</gene>
<keyword evidence="1" id="KW-0805">Transcription regulation</keyword>
<dbReference type="InterPro" id="IPR001647">
    <property type="entry name" value="HTH_TetR"/>
</dbReference>
<dbReference type="PANTHER" id="PTHR30055:SF146">
    <property type="entry name" value="HTH-TYPE TRANSCRIPTIONAL DUAL REGULATOR CECR"/>
    <property type="match status" value="1"/>
</dbReference>
<evidence type="ECO:0000256" key="2">
    <source>
        <dbReference type="ARBA" id="ARBA00023125"/>
    </source>
</evidence>
<dbReference type="GO" id="GO:0003700">
    <property type="term" value="F:DNA-binding transcription factor activity"/>
    <property type="evidence" value="ECO:0007669"/>
    <property type="project" value="TreeGrafter"/>
</dbReference>
<geneLocation type="plasmid" evidence="7">
    <name>unnamed</name>
</geneLocation>
<dbReference type="GO" id="GO:0000976">
    <property type="term" value="F:transcription cis-regulatory region binding"/>
    <property type="evidence" value="ECO:0007669"/>
    <property type="project" value="TreeGrafter"/>
</dbReference>
<dbReference type="Pfam" id="PF14246">
    <property type="entry name" value="TetR_C_7"/>
    <property type="match status" value="1"/>
</dbReference>
<dbReference type="PRINTS" id="PR00455">
    <property type="entry name" value="HTHTETR"/>
</dbReference>
<proteinExistence type="predicted"/>
<dbReference type="Pfam" id="PF00440">
    <property type="entry name" value="TetR_N"/>
    <property type="match status" value="1"/>
</dbReference>
<dbReference type="PANTHER" id="PTHR30055">
    <property type="entry name" value="HTH-TYPE TRANSCRIPTIONAL REGULATOR RUTR"/>
    <property type="match status" value="1"/>
</dbReference>
<evidence type="ECO:0000313" key="7">
    <source>
        <dbReference type="EMBL" id="OYD83869.1"/>
    </source>
</evidence>
<dbReference type="Proteomes" id="UP000215367">
    <property type="component" value="Unassembled WGS sequence"/>
</dbReference>
<dbReference type="InterPro" id="IPR050109">
    <property type="entry name" value="HTH-type_TetR-like_transc_reg"/>
</dbReference>
<keyword evidence="7" id="KW-0614">Plasmid</keyword>
<evidence type="ECO:0000313" key="8">
    <source>
        <dbReference type="Proteomes" id="UP000215367"/>
    </source>
</evidence>
<comment type="caution">
    <text evidence="7">The sequence shown here is derived from an EMBL/GenBank/DDBJ whole genome shotgun (WGS) entry which is preliminary data.</text>
</comment>
<dbReference type="EMBL" id="NOWT01000011">
    <property type="protein sequence ID" value="OYD83869.1"/>
    <property type="molecule type" value="Genomic_DNA"/>
</dbReference>
<accession>A0A235HDH3</accession>
<evidence type="ECO:0000256" key="3">
    <source>
        <dbReference type="ARBA" id="ARBA00023163"/>
    </source>
</evidence>
<keyword evidence="2 4" id="KW-0238">DNA-binding</keyword>
<dbReference type="PROSITE" id="PS50977">
    <property type="entry name" value="HTH_TETR_2"/>
    <property type="match status" value="1"/>
</dbReference>
<feature type="DNA-binding region" description="H-T-H motif" evidence="4">
    <location>
        <begin position="71"/>
        <end position="90"/>
    </location>
</feature>
<dbReference type="InterPro" id="IPR023772">
    <property type="entry name" value="DNA-bd_HTH_TetR-type_CS"/>
</dbReference>
<dbReference type="AlphaFoldDB" id="A0A235HDH3"/>
<feature type="domain" description="HTH tetR-type" evidence="6">
    <location>
        <begin position="48"/>
        <end position="108"/>
    </location>
</feature>
<sequence>MRQPGEASTARPARGAVPQPSERPRQGGVTAGAARMSIETTPLPAGRDPRTDRILAVSERLFLELGYTATSMSLVAQRAAVSKTTLYTRFSSKEELFVATIQAACRRYGTDFTPDNVADLPLEEALYRIGRRLVDLLWSSDSIMIRQSALSEASRIPLVGHLYRQAGPQRIVSALTTLFARMSHRGCVGIADPAFIARQFLAALSGGFHSVLELEIAGPPSKAERDDFTRKAVTLFIQGLCKGAA</sequence>
<dbReference type="InterPro" id="IPR009057">
    <property type="entry name" value="Homeodomain-like_sf"/>
</dbReference>
<evidence type="ECO:0000256" key="4">
    <source>
        <dbReference type="PROSITE-ProRule" id="PRU00335"/>
    </source>
</evidence>
<dbReference type="PROSITE" id="PS01081">
    <property type="entry name" value="HTH_TETR_1"/>
    <property type="match status" value="1"/>
</dbReference>
<name>A0A235HDH3_AZOBR</name>
<protein>
    <recommendedName>
        <fullName evidence="6">HTH tetR-type domain-containing protein</fullName>
    </recommendedName>
</protein>
<evidence type="ECO:0000256" key="1">
    <source>
        <dbReference type="ARBA" id="ARBA00023015"/>
    </source>
</evidence>
<dbReference type="InterPro" id="IPR039536">
    <property type="entry name" value="TetR_C_Proteobacteria"/>
</dbReference>
<evidence type="ECO:0000256" key="5">
    <source>
        <dbReference type="SAM" id="MobiDB-lite"/>
    </source>
</evidence>
<evidence type="ECO:0000259" key="6">
    <source>
        <dbReference type="PROSITE" id="PS50977"/>
    </source>
</evidence>
<keyword evidence="3" id="KW-0804">Transcription</keyword>